<proteinExistence type="predicted"/>
<organism evidence="1 2">
    <name type="scientific">Rothia aerolata</name>
    <dbReference type="NCBI Taxonomy" id="1812262"/>
    <lineage>
        <taxon>Bacteria</taxon>
        <taxon>Bacillati</taxon>
        <taxon>Actinomycetota</taxon>
        <taxon>Actinomycetes</taxon>
        <taxon>Micrococcales</taxon>
        <taxon>Micrococcaceae</taxon>
        <taxon>Rothia</taxon>
    </lineage>
</organism>
<keyword evidence="2" id="KW-1185">Reference proteome</keyword>
<dbReference type="Proteomes" id="UP000600171">
    <property type="component" value="Unassembled WGS sequence"/>
</dbReference>
<evidence type="ECO:0000313" key="1">
    <source>
        <dbReference type="EMBL" id="GGH62552.1"/>
    </source>
</evidence>
<protein>
    <submittedName>
        <fullName evidence="1">Uncharacterized protein</fullName>
    </submittedName>
</protein>
<dbReference type="EMBL" id="BMDC01000002">
    <property type="protein sequence ID" value="GGH62552.1"/>
    <property type="molecule type" value="Genomic_DNA"/>
</dbReference>
<accession>A0A917IUY7</accession>
<sequence>MSLDYAVDQEIDRVLPTQRQISSKDSFTYLMAMPTVEEFTVSDITDSSGRIPATLAETAVDDPDVRRQVNSACAPYEEAAKGLVSTPDADLSIIEGKQRRITLGQNGINQITGYNSVLTTESAAAAEDLVQDFIDNTSNCATALAQLYPDKQGQFDFRAAYIDRDTGTATMHGLYNGDHVIISVTQQKQFVLSTWFRAIDTEGIELLEPTTDVIQDLAVENAQKFS</sequence>
<gene>
    <name evidence="1" type="ORF">GCM10007359_12890</name>
</gene>
<evidence type="ECO:0000313" key="2">
    <source>
        <dbReference type="Proteomes" id="UP000600171"/>
    </source>
</evidence>
<dbReference type="AlphaFoldDB" id="A0A917IUY7"/>
<comment type="caution">
    <text evidence="1">The sequence shown here is derived from an EMBL/GenBank/DDBJ whole genome shotgun (WGS) entry which is preliminary data.</text>
</comment>
<name>A0A917IUY7_9MICC</name>
<reference evidence="1 2" key="1">
    <citation type="journal article" date="2014" name="Int. J. Syst. Evol. Microbiol.">
        <title>Complete genome sequence of Corynebacterium casei LMG S-19264T (=DSM 44701T), isolated from a smear-ripened cheese.</title>
        <authorList>
            <consortium name="US DOE Joint Genome Institute (JGI-PGF)"/>
            <person name="Walter F."/>
            <person name="Albersmeier A."/>
            <person name="Kalinowski J."/>
            <person name="Ruckert C."/>
        </authorList>
    </citation>
    <scope>NUCLEOTIDE SEQUENCE [LARGE SCALE GENOMIC DNA]</scope>
    <source>
        <strain evidence="1 2">CCM 8669</strain>
    </source>
</reference>